<reference evidence="2" key="1">
    <citation type="journal article" date="2017" name="Nat. Ecol. Evol.">
        <title>Genome expansion and lineage-specific genetic innovations in the forest pathogenic fungi Armillaria.</title>
        <authorList>
            <person name="Sipos G."/>
            <person name="Prasanna A.N."/>
            <person name="Walter M.C."/>
            <person name="O'Connor E."/>
            <person name="Balint B."/>
            <person name="Krizsan K."/>
            <person name="Kiss B."/>
            <person name="Hess J."/>
            <person name="Varga T."/>
            <person name="Slot J."/>
            <person name="Riley R."/>
            <person name="Boka B."/>
            <person name="Rigling D."/>
            <person name="Barry K."/>
            <person name="Lee J."/>
            <person name="Mihaltcheva S."/>
            <person name="LaButti K."/>
            <person name="Lipzen A."/>
            <person name="Waldron R."/>
            <person name="Moloney N.M."/>
            <person name="Sperisen C."/>
            <person name="Kredics L."/>
            <person name="Vagvoelgyi C."/>
            <person name="Patrignani A."/>
            <person name="Fitzpatrick D."/>
            <person name="Nagy I."/>
            <person name="Doyle S."/>
            <person name="Anderson J.B."/>
            <person name="Grigoriev I.V."/>
            <person name="Gueldener U."/>
            <person name="Muensterkoetter M."/>
            <person name="Nagy L.G."/>
        </authorList>
    </citation>
    <scope>NUCLEOTIDE SEQUENCE [LARGE SCALE GENOMIC DNA]</scope>
    <source>
        <strain evidence="2">C18/9</strain>
    </source>
</reference>
<gene>
    <name evidence="1" type="ORF">ARMOST_07916</name>
</gene>
<evidence type="ECO:0000313" key="1">
    <source>
        <dbReference type="EMBL" id="SJL04549.1"/>
    </source>
</evidence>
<sequence>MMKARKKEKTRVHMAIRPCLYLLILIAISRTNAIKRQTHLASPHQETPSFDRLLSQIDQPICRTSCRLPSDQLDLGTYPNFQSGLRAAHLTIVTPT</sequence>
<organism evidence="1 2">
    <name type="scientific">Armillaria ostoyae</name>
    <name type="common">Armillaria root rot fungus</name>
    <dbReference type="NCBI Taxonomy" id="47428"/>
    <lineage>
        <taxon>Eukaryota</taxon>
        <taxon>Fungi</taxon>
        <taxon>Dikarya</taxon>
        <taxon>Basidiomycota</taxon>
        <taxon>Agaricomycotina</taxon>
        <taxon>Agaricomycetes</taxon>
        <taxon>Agaricomycetidae</taxon>
        <taxon>Agaricales</taxon>
        <taxon>Marasmiineae</taxon>
        <taxon>Physalacriaceae</taxon>
        <taxon>Armillaria</taxon>
    </lineage>
</organism>
<protein>
    <submittedName>
        <fullName evidence="1">Uncharacterized protein</fullName>
    </submittedName>
</protein>
<dbReference type="EMBL" id="FUEG01000005">
    <property type="protein sequence ID" value="SJL04549.1"/>
    <property type="molecule type" value="Genomic_DNA"/>
</dbReference>
<keyword evidence="2" id="KW-1185">Reference proteome</keyword>
<evidence type="ECO:0000313" key="2">
    <source>
        <dbReference type="Proteomes" id="UP000219338"/>
    </source>
</evidence>
<dbReference type="Proteomes" id="UP000219338">
    <property type="component" value="Unassembled WGS sequence"/>
</dbReference>
<dbReference type="AlphaFoldDB" id="A0A284R789"/>
<proteinExistence type="predicted"/>
<accession>A0A284R789</accession>
<name>A0A284R789_ARMOS</name>